<feature type="binding site" evidence="8">
    <location>
        <begin position="114"/>
        <end position="116"/>
    </location>
    <ligand>
        <name>substrate</name>
    </ligand>
</feature>
<dbReference type="SUPFAM" id="SSF69075">
    <property type="entry name" value="Glutamyl tRNA-reductase dimerization domain"/>
    <property type="match status" value="1"/>
</dbReference>
<dbReference type="PIRSF" id="PIRSF000445">
    <property type="entry name" value="4pyrrol_synth_GluRdtase"/>
    <property type="match status" value="1"/>
</dbReference>
<dbReference type="Gene3D" id="3.40.50.720">
    <property type="entry name" value="NAD(P)-binding Rossmann-like Domain"/>
    <property type="match status" value="1"/>
</dbReference>
<dbReference type="Proteomes" id="UP001596044">
    <property type="component" value="Unassembled WGS sequence"/>
</dbReference>
<sequence>MHIIAVGLNYRTAPVEIREKFAFSDTDLPQALAELKDTKSILECVIVATCNRTEIYAVVDRPQSCTHYITQFMERWFEMPKDQFQKHLYMHESDQAIEHLFRVTSGLDSMVIGETQILGQVRDAFLLSQELKATGTFFNTLFKQSITLAKKAHSETGISNNPVSVSYAAVELGKRIFGSYTNKTVMIIGAGKMSELTVKHLYANGASKVLVVNRTFERAVELAEKFNGIPCTMDQMLERLPEVDIIISSTGAPGYVLTKNDIQPYLQKRRSRPLFMMDIAVPRDLDPQISELANVFLYDIDDLENIVDKHLQERKKEAAKIETMIASEKAAFDQWTKVLGVSPVIQALQAKANHIHEETMDSMLKKLPDLDEREVKVIRKLTKSIVNQVLRDPILRIKEMAGERHGDEALEMFTKLFALEETLERQEQAEQLAQEAHRKAAEAESKRVQDEKISVLGLNTADALAQS</sequence>
<evidence type="ECO:0000256" key="4">
    <source>
        <dbReference type="ARBA" id="ARBA00022857"/>
    </source>
</evidence>
<evidence type="ECO:0000256" key="1">
    <source>
        <dbReference type="ARBA" id="ARBA00005059"/>
    </source>
</evidence>
<dbReference type="EMBL" id="JBHSMJ010000006">
    <property type="protein sequence ID" value="MFC5447281.1"/>
    <property type="molecule type" value="Genomic_DNA"/>
</dbReference>
<dbReference type="InterPro" id="IPR036453">
    <property type="entry name" value="GluRdtase_dimer_dom_sf"/>
</dbReference>
<feature type="active site" description="Nucleophile" evidence="8">
    <location>
        <position position="50"/>
    </location>
</feature>
<dbReference type="PANTHER" id="PTHR43013">
    <property type="entry name" value="GLUTAMYL-TRNA REDUCTASE"/>
    <property type="match status" value="1"/>
</dbReference>
<evidence type="ECO:0000256" key="6">
    <source>
        <dbReference type="ARBA" id="ARBA00023244"/>
    </source>
</evidence>
<feature type="compositionally biased region" description="Basic and acidic residues" evidence="10">
    <location>
        <begin position="435"/>
        <end position="447"/>
    </location>
</feature>
<dbReference type="InterPro" id="IPR015895">
    <property type="entry name" value="4pyrrol_synth_GluRdtase_N"/>
</dbReference>
<name>A0ABW0K374_9BACL</name>
<accession>A0ABW0K374</accession>
<dbReference type="Pfam" id="PF01488">
    <property type="entry name" value="Shikimate_DH"/>
    <property type="match status" value="1"/>
</dbReference>
<dbReference type="CDD" id="cd05213">
    <property type="entry name" value="NAD_bind_Glutamyl_tRNA_reduct"/>
    <property type="match status" value="1"/>
</dbReference>
<dbReference type="InterPro" id="IPR015896">
    <property type="entry name" value="4pyrrol_synth_GluRdtase_dimer"/>
</dbReference>
<evidence type="ECO:0000259" key="13">
    <source>
        <dbReference type="Pfam" id="PF05201"/>
    </source>
</evidence>
<evidence type="ECO:0000313" key="14">
    <source>
        <dbReference type="EMBL" id="MFC5447281.1"/>
    </source>
</evidence>
<dbReference type="SUPFAM" id="SSF69742">
    <property type="entry name" value="Glutamyl tRNA-reductase catalytic, N-terminal domain"/>
    <property type="match status" value="1"/>
</dbReference>
<evidence type="ECO:0000256" key="10">
    <source>
        <dbReference type="SAM" id="MobiDB-lite"/>
    </source>
</evidence>
<feature type="binding site" evidence="8">
    <location>
        <position position="120"/>
    </location>
    <ligand>
        <name>substrate</name>
    </ligand>
</feature>
<feature type="binding site" evidence="8">
    <location>
        <begin position="189"/>
        <end position="194"/>
    </location>
    <ligand>
        <name>NADP(+)</name>
        <dbReference type="ChEBI" id="CHEBI:58349"/>
    </ligand>
</feature>
<comment type="subunit">
    <text evidence="8">Homodimer.</text>
</comment>
<evidence type="ECO:0000256" key="5">
    <source>
        <dbReference type="ARBA" id="ARBA00023002"/>
    </source>
</evidence>
<keyword evidence="5 8" id="KW-0560">Oxidoreductase</keyword>
<dbReference type="PROSITE" id="PS00747">
    <property type="entry name" value="GLUTR"/>
    <property type="match status" value="1"/>
</dbReference>
<dbReference type="InterPro" id="IPR036343">
    <property type="entry name" value="GluRdtase_N_sf"/>
</dbReference>
<reference evidence="15" key="1">
    <citation type="journal article" date="2019" name="Int. J. Syst. Evol. Microbiol.">
        <title>The Global Catalogue of Microorganisms (GCM) 10K type strain sequencing project: providing services to taxonomists for standard genome sequencing and annotation.</title>
        <authorList>
            <consortium name="The Broad Institute Genomics Platform"/>
            <consortium name="The Broad Institute Genome Sequencing Center for Infectious Disease"/>
            <person name="Wu L."/>
            <person name="Ma J."/>
        </authorList>
    </citation>
    <scope>NUCLEOTIDE SEQUENCE [LARGE SCALE GENOMIC DNA]</scope>
    <source>
        <strain evidence="15">KACC 11904</strain>
    </source>
</reference>
<dbReference type="InterPro" id="IPR006151">
    <property type="entry name" value="Shikm_DH/Glu-tRNA_Rdtase"/>
</dbReference>
<keyword evidence="15" id="KW-1185">Reference proteome</keyword>
<comment type="miscellaneous">
    <text evidence="8">During catalysis, the active site Cys acts as a nucleophile attacking the alpha-carbonyl group of tRNA-bound glutamate with the formation of a thioester intermediate between enzyme and glutamate, and the concomitant release of tRNA(Glu). The thioester intermediate is finally reduced by direct hydride transfer from NADPH, to form the product GSA.</text>
</comment>
<comment type="caution">
    <text evidence="14">The sequence shown here is derived from an EMBL/GenBank/DDBJ whole genome shotgun (WGS) entry which is preliminary data.</text>
</comment>
<comment type="pathway">
    <text evidence="1 8 9">Porphyrin-containing compound metabolism; protoporphyrin-IX biosynthesis; 5-aminolevulinate from L-glutamyl-tRNA(Glu): step 1/2.</text>
</comment>
<evidence type="ECO:0000256" key="8">
    <source>
        <dbReference type="HAMAP-Rule" id="MF_00087"/>
    </source>
</evidence>
<feature type="domain" description="Glutamyl-tRNA reductase N-terminal" evidence="13">
    <location>
        <begin position="6"/>
        <end position="156"/>
    </location>
</feature>
<feature type="binding site" evidence="8">
    <location>
        <position position="109"/>
    </location>
    <ligand>
        <name>substrate</name>
    </ligand>
</feature>
<dbReference type="EC" id="1.2.1.70" evidence="3 8"/>
<feature type="region of interest" description="Disordered" evidence="10">
    <location>
        <begin position="428"/>
        <end position="447"/>
    </location>
</feature>
<feature type="domain" description="Tetrapyrrole biosynthesis glutamyl-tRNA reductase dimerisation" evidence="11">
    <location>
        <begin position="320"/>
        <end position="419"/>
    </location>
</feature>
<dbReference type="InterPro" id="IPR036291">
    <property type="entry name" value="NAD(P)-bd_dom_sf"/>
</dbReference>
<evidence type="ECO:0000313" key="15">
    <source>
        <dbReference type="Proteomes" id="UP001596044"/>
    </source>
</evidence>
<evidence type="ECO:0000256" key="7">
    <source>
        <dbReference type="ARBA" id="ARBA00047464"/>
    </source>
</evidence>
<feature type="site" description="Important for activity" evidence="8">
    <location>
        <position position="99"/>
    </location>
</feature>
<comment type="domain">
    <text evidence="8">Possesses an unusual extended V-shaped dimeric structure with each monomer consisting of three distinct domains arranged along a curved 'spinal' alpha-helix. The N-terminal catalytic domain specifically recognizes the glutamate moiety of the substrate. The second domain is the NADPH-binding domain, and the third C-terminal domain is responsible for dimerization.</text>
</comment>
<organism evidence="14 15">
    <name type="scientific">Paenibacillus aestuarii</name>
    <dbReference type="NCBI Taxonomy" id="516965"/>
    <lineage>
        <taxon>Bacteria</taxon>
        <taxon>Bacillati</taxon>
        <taxon>Bacillota</taxon>
        <taxon>Bacilli</taxon>
        <taxon>Bacillales</taxon>
        <taxon>Paenibacillaceae</taxon>
        <taxon>Paenibacillus</taxon>
    </lineage>
</organism>
<dbReference type="Gene3D" id="3.30.460.30">
    <property type="entry name" value="Glutamyl-tRNA reductase, N-terminal domain"/>
    <property type="match status" value="1"/>
</dbReference>
<dbReference type="NCBIfam" id="TIGR01035">
    <property type="entry name" value="hemA"/>
    <property type="match status" value="1"/>
</dbReference>
<dbReference type="GO" id="GO:0008883">
    <property type="term" value="F:glutamyl-tRNA reductase activity"/>
    <property type="evidence" value="ECO:0007669"/>
    <property type="project" value="UniProtKB-EC"/>
</dbReference>
<gene>
    <name evidence="8 14" type="primary">hemA</name>
    <name evidence="14" type="ORF">ACFPOG_03355</name>
</gene>
<dbReference type="PANTHER" id="PTHR43013:SF1">
    <property type="entry name" value="GLUTAMYL-TRNA REDUCTASE"/>
    <property type="match status" value="1"/>
</dbReference>
<comment type="similarity">
    <text evidence="2 8 9">Belongs to the glutamyl-tRNA reductase family.</text>
</comment>
<dbReference type="HAMAP" id="MF_00087">
    <property type="entry name" value="Glu_tRNA_reductase"/>
    <property type="match status" value="1"/>
</dbReference>
<evidence type="ECO:0000259" key="11">
    <source>
        <dbReference type="Pfam" id="PF00745"/>
    </source>
</evidence>
<feature type="binding site" evidence="8">
    <location>
        <begin position="49"/>
        <end position="52"/>
    </location>
    <ligand>
        <name>substrate</name>
    </ligand>
</feature>
<keyword evidence="4 8" id="KW-0521">NADP</keyword>
<dbReference type="NCBIfam" id="NF000744">
    <property type="entry name" value="PRK00045.1-3"/>
    <property type="match status" value="1"/>
</dbReference>
<dbReference type="InterPro" id="IPR000343">
    <property type="entry name" value="4pyrrol_synth_GluRdtase"/>
</dbReference>
<dbReference type="RefSeq" id="WP_270884359.1">
    <property type="nucleotide sequence ID" value="NZ_JAQFVF010000068.1"/>
</dbReference>
<keyword evidence="6 8" id="KW-0627">Porphyrin biosynthesis</keyword>
<dbReference type="SUPFAM" id="SSF51735">
    <property type="entry name" value="NAD(P)-binding Rossmann-fold domains"/>
    <property type="match status" value="1"/>
</dbReference>
<feature type="domain" description="Quinate/shikimate 5-dehydrogenase/glutamyl-tRNA reductase" evidence="12">
    <location>
        <begin position="171"/>
        <end position="306"/>
    </location>
</feature>
<evidence type="ECO:0000256" key="9">
    <source>
        <dbReference type="RuleBase" id="RU000584"/>
    </source>
</evidence>
<comment type="function">
    <text evidence="8">Catalyzes the NADPH-dependent reduction of glutamyl-tRNA(Glu) to glutamate 1-semialdehyde (GSA).</text>
</comment>
<dbReference type="Pfam" id="PF05201">
    <property type="entry name" value="GlutR_N"/>
    <property type="match status" value="1"/>
</dbReference>
<proteinExistence type="inferred from homology"/>
<evidence type="ECO:0000256" key="2">
    <source>
        <dbReference type="ARBA" id="ARBA00005916"/>
    </source>
</evidence>
<comment type="catalytic activity">
    <reaction evidence="7 8 9">
        <text>(S)-4-amino-5-oxopentanoate + tRNA(Glu) + NADP(+) = L-glutamyl-tRNA(Glu) + NADPH + H(+)</text>
        <dbReference type="Rhea" id="RHEA:12344"/>
        <dbReference type="Rhea" id="RHEA-COMP:9663"/>
        <dbReference type="Rhea" id="RHEA-COMP:9680"/>
        <dbReference type="ChEBI" id="CHEBI:15378"/>
        <dbReference type="ChEBI" id="CHEBI:57501"/>
        <dbReference type="ChEBI" id="CHEBI:57783"/>
        <dbReference type="ChEBI" id="CHEBI:58349"/>
        <dbReference type="ChEBI" id="CHEBI:78442"/>
        <dbReference type="ChEBI" id="CHEBI:78520"/>
        <dbReference type="EC" id="1.2.1.70"/>
    </reaction>
</comment>
<evidence type="ECO:0000259" key="12">
    <source>
        <dbReference type="Pfam" id="PF01488"/>
    </source>
</evidence>
<protein>
    <recommendedName>
        <fullName evidence="3 8">Glutamyl-tRNA reductase</fullName>
        <shortName evidence="8">GluTR</shortName>
        <ecNumber evidence="3 8">1.2.1.70</ecNumber>
    </recommendedName>
</protein>
<evidence type="ECO:0000256" key="3">
    <source>
        <dbReference type="ARBA" id="ARBA00012970"/>
    </source>
</evidence>
<dbReference type="InterPro" id="IPR018214">
    <property type="entry name" value="GluRdtase_CS"/>
</dbReference>
<dbReference type="Pfam" id="PF00745">
    <property type="entry name" value="GlutR_dimer"/>
    <property type="match status" value="1"/>
</dbReference>